<keyword evidence="3" id="KW-1185">Reference proteome</keyword>
<protein>
    <submittedName>
        <fullName evidence="2">Uncharacterized protein</fullName>
    </submittedName>
</protein>
<sequence>MKQCIEKEKRVRAMGCKRTASAAFSLSIRRNSAVSARAIASARRRPAKLPRRIPYASPTQFTRRCDSASAPRRSSSTS</sequence>
<evidence type="ECO:0000313" key="2">
    <source>
        <dbReference type="EMBL" id="ETN86332.1"/>
    </source>
</evidence>
<dbReference type="Proteomes" id="UP000053676">
    <property type="component" value="Unassembled WGS sequence"/>
</dbReference>
<evidence type="ECO:0000256" key="1">
    <source>
        <dbReference type="SAM" id="MobiDB-lite"/>
    </source>
</evidence>
<feature type="compositionally biased region" description="Low complexity" evidence="1">
    <location>
        <begin position="67"/>
        <end position="78"/>
    </location>
</feature>
<reference evidence="3" key="1">
    <citation type="journal article" date="2014" name="Nat. Genet.">
        <title>Genome of the human hookworm Necator americanus.</title>
        <authorList>
            <person name="Tang Y.T."/>
            <person name="Gao X."/>
            <person name="Rosa B.A."/>
            <person name="Abubucker S."/>
            <person name="Hallsworth-Pepin K."/>
            <person name="Martin J."/>
            <person name="Tyagi R."/>
            <person name="Heizer E."/>
            <person name="Zhang X."/>
            <person name="Bhonagiri-Palsikar V."/>
            <person name="Minx P."/>
            <person name="Warren W.C."/>
            <person name="Wang Q."/>
            <person name="Zhan B."/>
            <person name="Hotez P.J."/>
            <person name="Sternberg P.W."/>
            <person name="Dougall A."/>
            <person name="Gaze S.T."/>
            <person name="Mulvenna J."/>
            <person name="Sotillo J."/>
            <person name="Ranganathan S."/>
            <person name="Rabelo E.M."/>
            <person name="Wilson R.K."/>
            <person name="Felgner P.L."/>
            <person name="Bethony J."/>
            <person name="Hawdon J.M."/>
            <person name="Gasser R.B."/>
            <person name="Loukas A."/>
            <person name="Mitreva M."/>
        </authorList>
    </citation>
    <scope>NUCLEOTIDE SEQUENCE [LARGE SCALE GENOMIC DNA]</scope>
</reference>
<accession>W2TZ76</accession>
<proteinExistence type="predicted"/>
<feature type="region of interest" description="Disordered" evidence="1">
    <location>
        <begin position="43"/>
        <end position="78"/>
    </location>
</feature>
<dbReference type="AlphaFoldDB" id="W2TZ76"/>
<evidence type="ECO:0000313" key="3">
    <source>
        <dbReference type="Proteomes" id="UP000053676"/>
    </source>
</evidence>
<dbReference type="EMBL" id="KI657574">
    <property type="protein sequence ID" value="ETN86332.1"/>
    <property type="molecule type" value="Genomic_DNA"/>
</dbReference>
<name>W2TZ76_NECAM</name>
<gene>
    <name evidence="2" type="ORF">NECAME_16403</name>
</gene>
<organism evidence="2 3">
    <name type="scientific">Necator americanus</name>
    <name type="common">Human hookworm</name>
    <dbReference type="NCBI Taxonomy" id="51031"/>
    <lineage>
        <taxon>Eukaryota</taxon>
        <taxon>Metazoa</taxon>
        <taxon>Ecdysozoa</taxon>
        <taxon>Nematoda</taxon>
        <taxon>Chromadorea</taxon>
        <taxon>Rhabditida</taxon>
        <taxon>Rhabditina</taxon>
        <taxon>Rhabditomorpha</taxon>
        <taxon>Strongyloidea</taxon>
        <taxon>Ancylostomatidae</taxon>
        <taxon>Bunostominae</taxon>
        <taxon>Necator</taxon>
    </lineage>
</organism>
<dbReference type="KEGG" id="nai:NECAME_16403"/>